<gene>
    <name evidence="3" type="ORF">PPERSA_03995</name>
</gene>
<evidence type="ECO:0000256" key="1">
    <source>
        <dbReference type="ARBA" id="ARBA00022737"/>
    </source>
</evidence>
<dbReference type="SUPFAM" id="SSF82185">
    <property type="entry name" value="Histone H3 K4-specific methyltransferase SET7/9 N-terminal domain"/>
    <property type="match status" value="1"/>
</dbReference>
<keyword evidence="1" id="KW-0677">Repeat</keyword>
<dbReference type="Gene3D" id="2.20.110.10">
    <property type="entry name" value="Histone H3 K4-specific methyltransferase SET7/9 N-terminal domain"/>
    <property type="match status" value="2"/>
</dbReference>
<protein>
    <recommendedName>
        <fullName evidence="5">MORN motif</fullName>
    </recommendedName>
</protein>
<evidence type="ECO:0000313" key="3">
    <source>
        <dbReference type="EMBL" id="KRW99525.1"/>
    </source>
</evidence>
<dbReference type="PANTHER" id="PTHR43215">
    <property type="entry name" value="RADIAL SPOKE HEAD 1 HOMOLOG"/>
    <property type="match status" value="1"/>
</dbReference>
<keyword evidence="4" id="KW-1185">Reference proteome</keyword>
<proteinExistence type="predicted"/>
<dbReference type="InParanoid" id="A0A0V0QBC7"/>
<dbReference type="Proteomes" id="UP000054937">
    <property type="component" value="Unassembled WGS sequence"/>
</dbReference>
<dbReference type="GO" id="GO:0005829">
    <property type="term" value="C:cytosol"/>
    <property type="evidence" value="ECO:0007669"/>
    <property type="project" value="TreeGrafter"/>
</dbReference>
<dbReference type="InterPro" id="IPR003409">
    <property type="entry name" value="MORN"/>
</dbReference>
<evidence type="ECO:0008006" key="5">
    <source>
        <dbReference type="Google" id="ProtNLM"/>
    </source>
</evidence>
<dbReference type="SMART" id="SM00698">
    <property type="entry name" value="MORN"/>
    <property type="match status" value="3"/>
</dbReference>
<organism evidence="3 4">
    <name type="scientific">Pseudocohnilembus persalinus</name>
    <name type="common">Ciliate</name>
    <dbReference type="NCBI Taxonomy" id="266149"/>
    <lineage>
        <taxon>Eukaryota</taxon>
        <taxon>Sar</taxon>
        <taxon>Alveolata</taxon>
        <taxon>Ciliophora</taxon>
        <taxon>Intramacronucleata</taxon>
        <taxon>Oligohymenophorea</taxon>
        <taxon>Scuticociliatia</taxon>
        <taxon>Philasterida</taxon>
        <taxon>Pseudocohnilembidae</taxon>
        <taxon>Pseudocohnilembus</taxon>
    </lineage>
</organism>
<feature type="coiled-coil region" evidence="2">
    <location>
        <begin position="93"/>
        <end position="181"/>
    </location>
</feature>
<comment type="caution">
    <text evidence="3">The sequence shown here is derived from an EMBL/GenBank/DDBJ whole genome shotgun (WGS) entry which is preliminary data.</text>
</comment>
<keyword evidence="2" id="KW-0175">Coiled coil</keyword>
<dbReference type="EMBL" id="LDAU01000211">
    <property type="protein sequence ID" value="KRW99525.1"/>
    <property type="molecule type" value="Genomic_DNA"/>
</dbReference>
<dbReference type="AlphaFoldDB" id="A0A0V0QBC7"/>
<name>A0A0V0QBC7_PSEPJ</name>
<evidence type="ECO:0000313" key="4">
    <source>
        <dbReference type="Proteomes" id="UP000054937"/>
    </source>
</evidence>
<dbReference type="PANTHER" id="PTHR43215:SF14">
    <property type="entry name" value="RADIAL SPOKE HEAD 1 HOMOLOG"/>
    <property type="match status" value="1"/>
</dbReference>
<dbReference type="OrthoDB" id="423343at2759"/>
<feature type="coiled-coil region" evidence="2">
    <location>
        <begin position="31"/>
        <end position="65"/>
    </location>
</feature>
<evidence type="ECO:0000256" key="2">
    <source>
        <dbReference type="SAM" id="Coils"/>
    </source>
</evidence>
<reference evidence="3 4" key="1">
    <citation type="journal article" date="2015" name="Sci. Rep.">
        <title>Genome of the facultative scuticociliatosis pathogen Pseudocohnilembus persalinus provides insight into its virulence through horizontal gene transfer.</title>
        <authorList>
            <person name="Xiong J."/>
            <person name="Wang G."/>
            <person name="Cheng J."/>
            <person name="Tian M."/>
            <person name="Pan X."/>
            <person name="Warren A."/>
            <person name="Jiang C."/>
            <person name="Yuan D."/>
            <person name="Miao W."/>
        </authorList>
    </citation>
    <scope>NUCLEOTIDE SEQUENCE [LARGE SCALE GENOMIC DNA]</scope>
    <source>
        <strain evidence="3">36N120E</strain>
    </source>
</reference>
<accession>A0A0V0QBC7</accession>
<sequence length="292" mass="34317">MLIKVNEQISKENEILSQQVQGLDVTQGISMFQIKRENEQLKSQLEGYVKETDKWKEKCQLLEDRLQQQHMVWEEYDRKNKLLSNKSANQEEQQNIDQKIQLLVEENTNLNQELQEKANQIEQIQQELSQNQQESNLNSSQQNSNNNNQLHQIIEHHNREVNLWKEKYDDLENKLSQIIEQQNPKNQNLDDQQNGKGKQFWLDGSIFEGYFIDDKINGKGILIQGNTDFYVGEFKDELFCGKGKFISENGLLIQIGQWEKNSLHGKGVKINPNGQEIENIWYNGQIIEEQNE</sequence>
<dbReference type="Pfam" id="PF02493">
    <property type="entry name" value="MORN"/>
    <property type="match status" value="4"/>
</dbReference>